<evidence type="ECO:0000313" key="3">
    <source>
        <dbReference type="Proteomes" id="UP000826195"/>
    </source>
</evidence>
<sequence length="97" mass="10996">MLGKKTFENWRGQGEPVPEKKSRSLYIGAKSKNIVEMLQHKRAHGLPILKCGNAEDLQAVKMGKRVISLYNTCPFNSLFQLLLVAACDFLTIKIRYT</sequence>
<comment type="caution">
    <text evidence="2">The sequence shown here is derived from an EMBL/GenBank/DDBJ whole genome shotgun (WGS) entry which is preliminary data.</text>
</comment>
<protein>
    <submittedName>
        <fullName evidence="2">Uncharacterized protein</fullName>
    </submittedName>
</protein>
<feature type="region of interest" description="Disordered" evidence="1">
    <location>
        <begin position="1"/>
        <end position="21"/>
    </location>
</feature>
<reference evidence="2 3" key="1">
    <citation type="journal article" date="2021" name="J. Hered.">
        <title>A chromosome-level genome assembly of the parasitoid wasp, Cotesia glomerata (Hymenoptera: Braconidae).</title>
        <authorList>
            <person name="Pinto B.J."/>
            <person name="Weis J.J."/>
            <person name="Gamble T."/>
            <person name="Ode P.J."/>
            <person name="Paul R."/>
            <person name="Zaspel J.M."/>
        </authorList>
    </citation>
    <scope>NUCLEOTIDE SEQUENCE [LARGE SCALE GENOMIC DNA]</scope>
    <source>
        <strain evidence="2">CgM1</strain>
    </source>
</reference>
<proteinExistence type="predicted"/>
<gene>
    <name evidence="2" type="ORF">KQX54_010797</name>
</gene>
<keyword evidence="3" id="KW-1185">Reference proteome</keyword>
<dbReference type="Proteomes" id="UP000826195">
    <property type="component" value="Unassembled WGS sequence"/>
</dbReference>
<accession>A0AAV7IHJ3</accession>
<dbReference type="EMBL" id="JAHXZJ010001492">
    <property type="protein sequence ID" value="KAH0552483.1"/>
    <property type="molecule type" value="Genomic_DNA"/>
</dbReference>
<name>A0AAV7IHJ3_COTGL</name>
<evidence type="ECO:0000256" key="1">
    <source>
        <dbReference type="SAM" id="MobiDB-lite"/>
    </source>
</evidence>
<evidence type="ECO:0000313" key="2">
    <source>
        <dbReference type="EMBL" id="KAH0552483.1"/>
    </source>
</evidence>
<organism evidence="2 3">
    <name type="scientific">Cotesia glomerata</name>
    <name type="common">Lepidopteran parasitic wasp</name>
    <name type="synonym">Apanteles glomeratus</name>
    <dbReference type="NCBI Taxonomy" id="32391"/>
    <lineage>
        <taxon>Eukaryota</taxon>
        <taxon>Metazoa</taxon>
        <taxon>Ecdysozoa</taxon>
        <taxon>Arthropoda</taxon>
        <taxon>Hexapoda</taxon>
        <taxon>Insecta</taxon>
        <taxon>Pterygota</taxon>
        <taxon>Neoptera</taxon>
        <taxon>Endopterygota</taxon>
        <taxon>Hymenoptera</taxon>
        <taxon>Apocrita</taxon>
        <taxon>Ichneumonoidea</taxon>
        <taxon>Braconidae</taxon>
        <taxon>Microgastrinae</taxon>
        <taxon>Cotesia</taxon>
    </lineage>
</organism>
<dbReference type="AlphaFoldDB" id="A0AAV7IHJ3"/>